<evidence type="ECO:0000256" key="1">
    <source>
        <dbReference type="ARBA" id="ARBA00004141"/>
    </source>
</evidence>
<dbReference type="PANTHER" id="PTHR11662:SF280">
    <property type="entry name" value="FI21844P1-RELATED"/>
    <property type="match status" value="1"/>
</dbReference>
<comment type="function">
    <text evidence="10">May be an inorganic phosphate cotransporter.</text>
</comment>
<dbReference type="InterPro" id="IPR011701">
    <property type="entry name" value="MFS"/>
</dbReference>
<dbReference type="FunFam" id="1.20.1250.20:FF:000144">
    <property type="entry name" value="Picot, isoform B"/>
    <property type="match status" value="1"/>
</dbReference>
<feature type="transmembrane region" description="Helical" evidence="12">
    <location>
        <begin position="169"/>
        <end position="187"/>
    </location>
</feature>
<feature type="transmembrane region" description="Helical" evidence="12">
    <location>
        <begin position="98"/>
        <end position="119"/>
    </location>
</feature>
<dbReference type="GO" id="GO:0006814">
    <property type="term" value="P:sodium ion transport"/>
    <property type="evidence" value="ECO:0007669"/>
    <property type="project" value="UniProtKB-KW"/>
</dbReference>
<feature type="transmembrane region" description="Helical" evidence="12">
    <location>
        <begin position="125"/>
        <end position="148"/>
    </location>
</feature>
<dbReference type="AlphaFoldDB" id="A0A9N9XTF1"/>
<dbReference type="Pfam" id="PF07690">
    <property type="entry name" value="MFS_1"/>
    <property type="match status" value="1"/>
</dbReference>
<keyword evidence="7" id="KW-0915">Sodium</keyword>
<feature type="transmembrane region" description="Helical" evidence="12">
    <location>
        <begin position="425"/>
        <end position="447"/>
    </location>
</feature>
<keyword evidence="9" id="KW-0739">Sodium transport</keyword>
<dbReference type="OrthoDB" id="2985014at2759"/>
<feature type="transmembrane region" description="Helical" evidence="12">
    <location>
        <begin position="193"/>
        <end position="210"/>
    </location>
</feature>
<keyword evidence="8 12" id="KW-0472">Membrane</keyword>
<evidence type="ECO:0000256" key="7">
    <source>
        <dbReference type="ARBA" id="ARBA00023053"/>
    </source>
</evidence>
<keyword evidence="15" id="KW-1185">Reference proteome</keyword>
<evidence type="ECO:0000256" key="2">
    <source>
        <dbReference type="ARBA" id="ARBA00008586"/>
    </source>
</evidence>
<evidence type="ECO:0000256" key="12">
    <source>
        <dbReference type="SAM" id="Phobius"/>
    </source>
</evidence>
<dbReference type="GO" id="GO:0006820">
    <property type="term" value="P:monoatomic anion transport"/>
    <property type="evidence" value="ECO:0007669"/>
    <property type="project" value="TreeGrafter"/>
</dbReference>
<comment type="subcellular location">
    <subcellularLocation>
        <location evidence="1">Membrane</location>
        <topology evidence="1">Multi-pass membrane protein</topology>
    </subcellularLocation>
</comment>
<dbReference type="PROSITE" id="PS50850">
    <property type="entry name" value="MFS"/>
    <property type="match status" value="1"/>
</dbReference>
<name>A0A9N9XTF1_PHYSR</name>
<accession>A0A9N9XTF1</accession>
<sequence length="461" mass="50623">MSTNPIGNNVSNPANPGLGIRHLQYTLLFTGAVVVYGMRTVLMVAIVAMTDQHQPNTTYPTYPEWIDDKNVIISAFSWGHVWFQILAGQVAKNHGPKYFLAAAIAASSMCILLVPWASAQLGYKGVIALRAIEGACHGVLFPSVHYMLSKWAPKSERAQWGSFVYAGQVLGNCLAMPVTGLLCASKFGWPSAFYFYGSISLVWTALWTIVGSNTPASDGRISAEEKAWLEVLMVDKEQIERPPTPWKSIFTSAPFLAVVVTHCGQNWGFWTLLSEIPSFMKSVMHYKIASNSLLSALPYFVMWIMNLVLSPIADYIIYKGYVPLITSRKIFNSIGFFIPALALISITFIQSDNRALIETILVITVAFNAGHYSGFNINHIDLSPTFAGTLMGITNSISAVFTIMAPLAVDGVKHISGYTEVDKELWNIIFGISAGFYLMSGCVFIAFGSGDVQSWNYPVDL</sequence>
<protein>
    <recommendedName>
        <fullName evidence="11">Putative inorganic phosphate cotransporter</fullName>
    </recommendedName>
</protein>
<feature type="domain" description="Major facilitator superfamily (MFS) profile" evidence="13">
    <location>
        <begin position="24"/>
        <end position="452"/>
    </location>
</feature>
<feature type="transmembrane region" description="Helical" evidence="12">
    <location>
        <begin position="293"/>
        <end position="318"/>
    </location>
</feature>
<dbReference type="EMBL" id="OU900102">
    <property type="protein sequence ID" value="CAG9865517.1"/>
    <property type="molecule type" value="Genomic_DNA"/>
</dbReference>
<feature type="transmembrane region" description="Helical" evidence="12">
    <location>
        <begin position="355"/>
        <end position="374"/>
    </location>
</feature>
<evidence type="ECO:0000256" key="5">
    <source>
        <dbReference type="ARBA" id="ARBA00022847"/>
    </source>
</evidence>
<evidence type="ECO:0000256" key="6">
    <source>
        <dbReference type="ARBA" id="ARBA00022989"/>
    </source>
</evidence>
<evidence type="ECO:0000256" key="4">
    <source>
        <dbReference type="ARBA" id="ARBA00022692"/>
    </source>
</evidence>
<dbReference type="SUPFAM" id="SSF103473">
    <property type="entry name" value="MFS general substrate transporter"/>
    <property type="match status" value="1"/>
</dbReference>
<feature type="transmembrane region" description="Helical" evidence="12">
    <location>
        <begin position="386"/>
        <end position="405"/>
    </location>
</feature>
<dbReference type="InterPro" id="IPR036259">
    <property type="entry name" value="MFS_trans_sf"/>
</dbReference>
<dbReference type="FunFam" id="1.20.1250.20:FF:000003">
    <property type="entry name" value="Solute carrier family 17 member 3"/>
    <property type="match status" value="1"/>
</dbReference>
<dbReference type="Proteomes" id="UP001153712">
    <property type="component" value="Chromosome 9"/>
</dbReference>
<evidence type="ECO:0000256" key="10">
    <source>
        <dbReference type="ARBA" id="ARBA00054632"/>
    </source>
</evidence>
<dbReference type="GO" id="GO:0016020">
    <property type="term" value="C:membrane"/>
    <property type="evidence" value="ECO:0007669"/>
    <property type="project" value="UniProtKB-SubCell"/>
</dbReference>
<evidence type="ECO:0000256" key="8">
    <source>
        <dbReference type="ARBA" id="ARBA00023136"/>
    </source>
</evidence>
<dbReference type="Gene3D" id="1.20.1250.20">
    <property type="entry name" value="MFS general substrate transporter like domains"/>
    <property type="match status" value="2"/>
</dbReference>
<evidence type="ECO:0000256" key="11">
    <source>
        <dbReference type="ARBA" id="ARBA00068450"/>
    </source>
</evidence>
<evidence type="ECO:0000259" key="13">
    <source>
        <dbReference type="PROSITE" id="PS50850"/>
    </source>
</evidence>
<dbReference type="InterPro" id="IPR020846">
    <property type="entry name" value="MFS_dom"/>
</dbReference>
<feature type="transmembrane region" description="Helical" evidence="12">
    <location>
        <begin position="330"/>
        <end position="349"/>
    </location>
</feature>
<keyword evidence="9" id="KW-0406">Ion transport</keyword>
<comment type="similarity">
    <text evidence="2">Belongs to the major facilitator superfamily. Sodium/anion cotransporter family.</text>
</comment>
<keyword evidence="3" id="KW-0813">Transport</keyword>
<evidence type="ECO:0000313" key="15">
    <source>
        <dbReference type="Proteomes" id="UP001153712"/>
    </source>
</evidence>
<gene>
    <name evidence="14" type="ORF">PHYEVI_LOCUS11749</name>
</gene>
<evidence type="ECO:0000313" key="14">
    <source>
        <dbReference type="EMBL" id="CAG9865517.1"/>
    </source>
</evidence>
<keyword evidence="5" id="KW-0769">Symport</keyword>
<feature type="transmembrane region" description="Helical" evidence="12">
    <location>
        <begin position="27"/>
        <end position="50"/>
    </location>
</feature>
<keyword evidence="6 12" id="KW-1133">Transmembrane helix</keyword>
<proteinExistence type="inferred from homology"/>
<dbReference type="PANTHER" id="PTHR11662">
    <property type="entry name" value="SOLUTE CARRIER FAMILY 17"/>
    <property type="match status" value="1"/>
</dbReference>
<keyword evidence="4 12" id="KW-0812">Transmembrane</keyword>
<reference evidence="14" key="1">
    <citation type="submission" date="2022-01" db="EMBL/GenBank/DDBJ databases">
        <authorList>
            <person name="King R."/>
        </authorList>
    </citation>
    <scope>NUCLEOTIDE SEQUENCE</scope>
</reference>
<organism evidence="14 15">
    <name type="scientific">Phyllotreta striolata</name>
    <name type="common">Striped flea beetle</name>
    <name type="synonym">Crioceris striolata</name>
    <dbReference type="NCBI Taxonomy" id="444603"/>
    <lineage>
        <taxon>Eukaryota</taxon>
        <taxon>Metazoa</taxon>
        <taxon>Ecdysozoa</taxon>
        <taxon>Arthropoda</taxon>
        <taxon>Hexapoda</taxon>
        <taxon>Insecta</taxon>
        <taxon>Pterygota</taxon>
        <taxon>Neoptera</taxon>
        <taxon>Endopterygota</taxon>
        <taxon>Coleoptera</taxon>
        <taxon>Polyphaga</taxon>
        <taxon>Cucujiformia</taxon>
        <taxon>Chrysomeloidea</taxon>
        <taxon>Chrysomelidae</taxon>
        <taxon>Galerucinae</taxon>
        <taxon>Alticini</taxon>
        <taxon>Phyllotreta</taxon>
    </lineage>
</organism>
<dbReference type="InterPro" id="IPR050382">
    <property type="entry name" value="MFS_Na/Anion_cotransporter"/>
</dbReference>
<evidence type="ECO:0000256" key="9">
    <source>
        <dbReference type="ARBA" id="ARBA00023201"/>
    </source>
</evidence>
<evidence type="ECO:0000256" key="3">
    <source>
        <dbReference type="ARBA" id="ARBA00022448"/>
    </source>
</evidence>
<dbReference type="GO" id="GO:0015293">
    <property type="term" value="F:symporter activity"/>
    <property type="evidence" value="ECO:0007669"/>
    <property type="project" value="UniProtKB-KW"/>
</dbReference>